<protein>
    <submittedName>
        <fullName evidence="1">Uncharacterized protein</fullName>
    </submittedName>
</protein>
<sequence>MALTIVDDYNLPLATFFLAQAYSPPRSFALEVESVERFIQLRAHARLRQEKSARACDYVIATVQDPDDGQDAERIILLNPFKRCFRYASRDQRFKILGTQKVSRATEQQRGTFLREHEIGFGLGVVHSKHGIASIDIGEEEFQTLLRAVHDQVFTTNRSALLATLSALVPNPVAHSFVERLHQTSGLRWRFIQAPPPAELQIEVDMLGKSTPLDYWGLRRLGARLEAGKLEWAFKAGGESYRVGSLQTTERFPPEPRLLNPAPDGTILALTSNSAKRRILMPLGRLIRESPTSDIWTRFVMAKDVESREILAVCVYEEEVSEATLEDEEEPWEDMETDCESDDDSASESDDVFDGGWYTGGDRADEAEDDEVDSITDVNIYAPSTEDIDQEELTEQETKVMTAEFAGKEEVACVTLQGDLDGSVRV</sequence>
<organism evidence="1 2">
    <name type="scientific">Vermiconidia calcicola</name>
    <dbReference type="NCBI Taxonomy" id="1690605"/>
    <lineage>
        <taxon>Eukaryota</taxon>
        <taxon>Fungi</taxon>
        <taxon>Dikarya</taxon>
        <taxon>Ascomycota</taxon>
        <taxon>Pezizomycotina</taxon>
        <taxon>Dothideomycetes</taxon>
        <taxon>Dothideomycetidae</taxon>
        <taxon>Mycosphaerellales</taxon>
        <taxon>Extremaceae</taxon>
        <taxon>Vermiconidia</taxon>
    </lineage>
</organism>
<proteinExistence type="predicted"/>
<comment type="caution">
    <text evidence="1">The sequence shown here is derived from an EMBL/GenBank/DDBJ whole genome shotgun (WGS) entry which is preliminary data.</text>
</comment>
<name>A0ACC3N959_9PEZI</name>
<accession>A0ACC3N959</accession>
<keyword evidence="2" id="KW-1185">Reference proteome</keyword>
<dbReference type="Proteomes" id="UP001281147">
    <property type="component" value="Unassembled WGS sequence"/>
</dbReference>
<evidence type="ECO:0000313" key="2">
    <source>
        <dbReference type="Proteomes" id="UP001281147"/>
    </source>
</evidence>
<reference evidence="1" key="1">
    <citation type="submission" date="2023-07" db="EMBL/GenBank/DDBJ databases">
        <title>Black Yeasts Isolated from many extreme environments.</title>
        <authorList>
            <person name="Coleine C."/>
            <person name="Stajich J.E."/>
            <person name="Selbmann L."/>
        </authorList>
    </citation>
    <scope>NUCLEOTIDE SEQUENCE</scope>
    <source>
        <strain evidence="1">CCFEE 5714</strain>
    </source>
</reference>
<dbReference type="EMBL" id="JAUTXU010000068">
    <property type="protein sequence ID" value="KAK3712712.1"/>
    <property type="molecule type" value="Genomic_DNA"/>
</dbReference>
<gene>
    <name evidence="1" type="ORF">LTR37_008976</name>
</gene>
<evidence type="ECO:0000313" key="1">
    <source>
        <dbReference type="EMBL" id="KAK3712712.1"/>
    </source>
</evidence>